<organism evidence="9 10">
    <name type="scientific">Bifidobacterium tissieri</name>
    <dbReference type="NCBI Taxonomy" id="1630162"/>
    <lineage>
        <taxon>Bacteria</taxon>
        <taxon>Bacillati</taxon>
        <taxon>Actinomycetota</taxon>
        <taxon>Actinomycetes</taxon>
        <taxon>Bifidobacteriales</taxon>
        <taxon>Bifidobacteriaceae</taxon>
        <taxon>Bifidobacterium</taxon>
    </lineage>
</organism>
<evidence type="ECO:0000259" key="8">
    <source>
        <dbReference type="PROSITE" id="PS50928"/>
    </source>
</evidence>
<feature type="domain" description="ABC transmembrane type-1" evidence="8">
    <location>
        <begin position="158"/>
        <end position="372"/>
    </location>
</feature>
<dbReference type="Proteomes" id="UP000216444">
    <property type="component" value="Unassembled WGS sequence"/>
</dbReference>
<keyword evidence="5 7" id="KW-1133">Transmembrane helix</keyword>
<dbReference type="AlphaFoldDB" id="A0A261FI82"/>
<keyword evidence="6 7" id="KW-0472">Membrane</keyword>
<reference evidence="9 10" key="1">
    <citation type="journal article" date="2017" name="BMC Genomics">
        <title>Comparative genomic and phylogenomic analyses of the Bifidobacteriaceae family.</title>
        <authorList>
            <person name="Lugli G.A."/>
            <person name="Milani C."/>
            <person name="Turroni F."/>
            <person name="Duranti S."/>
            <person name="Mancabelli L."/>
            <person name="Mangifesta M."/>
            <person name="Ferrario C."/>
            <person name="Modesto M."/>
            <person name="Mattarelli P."/>
            <person name="Jiri K."/>
            <person name="van Sinderen D."/>
            <person name="Ventura M."/>
        </authorList>
    </citation>
    <scope>NUCLEOTIDE SEQUENCE [LARGE SCALE GENOMIC DNA]</scope>
    <source>
        <strain evidence="9 10">DSM 100201</strain>
    </source>
</reference>
<sequence length="382" mass="42652">MRVAEIAEWDDARSGRYVMRFACLRYLMHNDCANIVDGDDTRRRATASPKSATTSNIIHTDNQTQVNNLSEEEAVVVSTPTTSGATAKAVPVNKHKADWRGWKFMWPFALVFVFVFIIPIFYAIYISFFQKKMVGGNQFVGVANYVRLFHDEQFWSAVWRVTLFTIFQVPVMLILAALLALAIDSMKLHGTKFFRISTFLPYAVPAVVSTLIWGFIYGSKYGLVGSLNDLLGTNIDMLNPNVILASIANINTWEFTGYNMLIFYSSLSTIPHSLYEAAAIDGASEWQIVKRIKLPELKGSLAITVIFSIIGSFQLFNEPSVLESMVPGNSIPTYFTPNMYAYNLSFSGGQSNYAAALAIVMAVITMAIAYAVQLKSMKEQMK</sequence>
<comment type="subcellular location">
    <subcellularLocation>
        <location evidence="1 7">Cell membrane</location>
        <topology evidence="1 7">Multi-pass membrane protein</topology>
    </subcellularLocation>
</comment>
<dbReference type="PROSITE" id="PS50928">
    <property type="entry name" value="ABC_TM1"/>
    <property type="match status" value="1"/>
</dbReference>
<evidence type="ECO:0000256" key="5">
    <source>
        <dbReference type="ARBA" id="ARBA00022989"/>
    </source>
</evidence>
<keyword evidence="4 7" id="KW-0812">Transmembrane</keyword>
<dbReference type="GO" id="GO:0055085">
    <property type="term" value="P:transmembrane transport"/>
    <property type="evidence" value="ECO:0007669"/>
    <property type="project" value="InterPro"/>
</dbReference>
<evidence type="ECO:0000313" key="9">
    <source>
        <dbReference type="EMBL" id="OZG58871.1"/>
    </source>
</evidence>
<dbReference type="InterPro" id="IPR000515">
    <property type="entry name" value="MetI-like"/>
</dbReference>
<evidence type="ECO:0000256" key="3">
    <source>
        <dbReference type="ARBA" id="ARBA00022475"/>
    </source>
</evidence>
<feature type="transmembrane region" description="Helical" evidence="7">
    <location>
        <begin position="104"/>
        <end position="128"/>
    </location>
</feature>
<name>A0A261FI82_9BIFI</name>
<dbReference type="Gene3D" id="1.10.3720.10">
    <property type="entry name" value="MetI-like"/>
    <property type="match status" value="1"/>
</dbReference>
<dbReference type="InterPro" id="IPR050809">
    <property type="entry name" value="UgpAE/MalFG_permease"/>
</dbReference>
<proteinExistence type="inferred from homology"/>
<dbReference type="EMBL" id="MWWV01000003">
    <property type="protein sequence ID" value="OZG58871.1"/>
    <property type="molecule type" value="Genomic_DNA"/>
</dbReference>
<evidence type="ECO:0000256" key="7">
    <source>
        <dbReference type="RuleBase" id="RU363032"/>
    </source>
</evidence>
<feature type="transmembrane region" description="Helical" evidence="7">
    <location>
        <begin position="353"/>
        <end position="372"/>
    </location>
</feature>
<comment type="similarity">
    <text evidence="7">Belongs to the binding-protein-dependent transport system permease family.</text>
</comment>
<gene>
    <name evidence="9" type="ORF">BTIS_0592</name>
</gene>
<accession>A0A261FI82</accession>
<dbReference type="InterPro" id="IPR035906">
    <property type="entry name" value="MetI-like_sf"/>
</dbReference>
<dbReference type="PANTHER" id="PTHR43227:SF8">
    <property type="entry name" value="DIACETYLCHITOBIOSE UPTAKE SYSTEM PERMEASE PROTEIN DASB"/>
    <property type="match status" value="1"/>
</dbReference>
<keyword evidence="10" id="KW-1185">Reference proteome</keyword>
<feature type="transmembrane region" description="Helical" evidence="7">
    <location>
        <begin position="193"/>
        <end position="216"/>
    </location>
</feature>
<feature type="transmembrane region" description="Helical" evidence="7">
    <location>
        <begin position="299"/>
        <end position="316"/>
    </location>
</feature>
<evidence type="ECO:0000256" key="4">
    <source>
        <dbReference type="ARBA" id="ARBA00022692"/>
    </source>
</evidence>
<evidence type="ECO:0000256" key="2">
    <source>
        <dbReference type="ARBA" id="ARBA00022448"/>
    </source>
</evidence>
<dbReference type="Pfam" id="PF00528">
    <property type="entry name" value="BPD_transp_1"/>
    <property type="match status" value="1"/>
</dbReference>
<evidence type="ECO:0000256" key="1">
    <source>
        <dbReference type="ARBA" id="ARBA00004651"/>
    </source>
</evidence>
<dbReference type="CDD" id="cd06261">
    <property type="entry name" value="TM_PBP2"/>
    <property type="match status" value="1"/>
</dbReference>
<comment type="caution">
    <text evidence="9">The sequence shown here is derived from an EMBL/GenBank/DDBJ whole genome shotgun (WGS) entry which is preliminary data.</text>
</comment>
<dbReference type="SUPFAM" id="SSF161098">
    <property type="entry name" value="MetI-like"/>
    <property type="match status" value="1"/>
</dbReference>
<dbReference type="PANTHER" id="PTHR43227">
    <property type="entry name" value="BLL4140 PROTEIN"/>
    <property type="match status" value="1"/>
</dbReference>
<keyword evidence="2 7" id="KW-0813">Transport</keyword>
<feature type="transmembrane region" description="Helical" evidence="7">
    <location>
        <begin position="157"/>
        <end position="181"/>
    </location>
</feature>
<dbReference type="GO" id="GO:0005886">
    <property type="term" value="C:plasma membrane"/>
    <property type="evidence" value="ECO:0007669"/>
    <property type="project" value="UniProtKB-SubCell"/>
</dbReference>
<keyword evidence="3" id="KW-1003">Cell membrane</keyword>
<protein>
    <submittedName>
        <fullName evidence="9">Sugar ABC transporter permease component</fullName>
    </submittedName>
</protein>
<evidence type="ECO:0000256" key="6">
    <source>
        <dbReference type="ARBA" id="ARBA00023136"/>
    </source>
</evidence>
<evidence type="ECO:0000313" key="10">
    <source>
        <dbReference type="Proteomes" id="UP000216444"/>
    </source>
</evidence>